<protein>
    <submittedName>
        <fullName evidence="3">Uncharacterized protein</fullName>
    </submittedName>
</protein>
<evidence type="ECO:0000256" key="1">
    <source>
        <dbReference type="ARBA" id="ARBA00022679"/>
    </source>
</evidence>
<keyword evidence="1" id="KW-0808">Transferase</keyword>
<evidence type="ECO:0000313" key="3">
    <source>
        <dbReference type="EMBL" id="KAJ5525833.1"/>
    </source>
</evidence>
<evidence type="ECO:0000313" key="4">
    <source>
        <dbReference type="Proteomes" id="UP001220324"/>
    </source>
</evidence>
<keyword evidence="4" id="KW-1185">Reference proteome</keyword>
<keyword evidence="2" id="KW-0949">S-adenosyl-L-methionine</keyword>
<accession>A0AAD6CMH0</accession>
<dbReference type="PANTHER" id="PTHR35897:SF1">
    <property type="entry name" value="METHYLTRANSFERASE AUSD"/>
    <property type="match status" value="1"/>
</dbReference>
<reference evidence="3 4" key="1">
    <citation type="journal article" date="2023" name="IMA Fungus">
        <title>Comparative genomic study of the Penicillium genus elucidates a diverse pangenome and 15 lateral gene transfer events.</title>
        <authorList>
            <person name="Petersen C."/>
            <person name="Sorensen T."/>
            <person name="Nielsen M.R."/>
            <person name="Sondergaard T.E."/>
            <person name="Sorensen J.L."/>
            <person name="Fitzpatrick D.A."/>
            <person name="Frisvad J.C."/>
            <person name="Nielsen K.L."/>
        </authorList>
    </citation>
    <scope>NUCLEOTIDE SEQUENCE [LARGE SCALE GENOMIC DNA]</scope>
    <source>
        <strain evidence="3 4">IBT 35679</strain>
    </source>
</reference>
<sequence length="184" mass="21096">MAANNDGNATRHQQWYDPDKEEVNPEISDLLEKYSNIPSTKVVKHVDEIDIHDLRHNLISGRFQRARDFAANPYPCIGHYRFLNLTLLTHLHYQIIFAKLKSNTSAIYIDIGCCFGQDLRQLVHDGIPSSQLIGLDIEGSLMDLGYELFCDRETLESKFMVAEIYLKASLRASRARGWLLLGWT</sequence>
<dbReference type="EMBL" id="JAQIZZ010000008">
    <property type="protein sequence ID" value="KAJ5525833.1"/>
    <property type="molecule type" value="Genomic_DNA"/>
</dbReference>
<dbReference type="InterPro" id="IPR051654">
    <property type="entry name" value="Meroterpenoid_MTases"/>
</dbReference>
<proteinExistence type="predicted"/>
<comment type="caution">
    <text evidence="3">The sequence shown here is derived from an EMBL/GenBank/DDBJ whole genome shotgun (WGS) entry which is preliminary data.</text>
</comment>
<organism evidence="3 4">
    <name type="scientific">Penicillium frequentans</name>
    <dbReference type="NCBI Taxonomy" id="3151616"/>
    <lineage>
        <taxon>Eukaryota</taxon>
        <taxon>Fungi</taxon>
        <taxon>Dikarya</taxon>
        <taxon>Ascomycota</taxon>
        <taxon>Pezizomycotina</taxon>
        <taxon>Eurotiomycetes</taxon>
        <taxon>Eurotiomycetidae</taxon>
        <taxon>Eurotiales</taxon>
        <taxon>Aspergillaceae</taxon>
        <taxon>Penicillium</taxon>
    </lineage>
</organism>
<dbReference type="AlphaFoldDB" id="A0AAD6CMH0"/>
<dbReference type="GO" id="GO:0016740">
    <property type="term" value="F:transferase activity"/>
    <property type="evidence" value="ECO:0007669"/>
    <property type="project" value="UniProtKB-KW"/>
</dbReference>
<dbReference type="Proteomes" id="UP001220324">
    <property type="component" value="Unassembled WGS sequence"/>
</dbReference>
<name>A0AAD6CMH0_9EURO</name>
<dbReference type="PANTHER" id="PTHR35897">
    <property type="entry name" value="METHYLTRANSFERASE AUSD"/>
    <property type="match status" value="1"/>
</dbReference>
<gene>
    <name evidence="3" type="ORF">N7494_012483</name>
</gene>
<evidence type="ECO:0000256" key="2">
    <source>
        <dbReference type="ARBA" id="ARBA00022691"/>
    </source>
</evidence>